<dbReference type="EMBL" id="FOVF01000041">
    <property type="protein sequence ID" value="SFN64788.1"/>
    <property type="molecule type" value="Genomic_DNA"/>
</dbReference>
<name>A0A1I5AQR5_9GAMM</name>
<evidence type="ECO:0000313" key="1">
    <source>
        <dbReference type="EMBL" id="SFN64788.1"/>
    </source>
</evidence>
<proteinExistence type="predicted"/>
<keyword evidence="2" id="KW-1185">Reference proteome</keyword>
<dbReference type="Proteomes" id="UP000198575">
    <property type="component" value="Unassembled WGS sequence"/>
</dbReference>
<organism evidence="1 2">
    <name type="scientific">Dokdonella immobilis</name>
    <dbReference type="NCBI Taxonomy" id="578942"/>
    <lineage>
        <taxon>Bacteria</taxon>
        <taxon>Pseudomonadati</taxon>
        <taxon>Pseudomonadota</taxon>
        <taxon>Gammaproteobacteria</taxon>
        <taxon>Lysobacterales</taxon>
        <taxon>Rhodanobacteraceae</taxon>
        <taxon>Dokdonella</taxon>
    </lineage>
</organism>
<gene>
    <name evidence="1" type="ORF">SAMN05216289_14126</name>
</gene>
<accession>A0A1I5AQR5</accession>
<sequence>MREDSAALQDSSVVAGHYAERGGKGESMETVAADAQRIPCFRDRQAPAPGRERRVEVGVEGHALARVRPTHARGTRESEGYRLVQGCERHQCIQFREHGFVELAGVVQVTAMYDSVHHHVGAGPRLRQCLEQGGKALLRIHADWNFGPGALEQTRLRAVSLSVEQIGRALEGGRANVECKKPARGHRCPRIMFMGTAPPGATTAH</sequence>
<protein>
    <submittedName>
        <fullName evidence="1">Uncharacterized protein</fullName>
    </submittedName>
</protein>
<evidence type="ECO:0000313" key="2">
    <source>
        <dbReference type="Proteomes" id="UP000198575"/>
    </source>
</evidence>
<dbReference type="AlphaFoldDB" id="A0A1I5AQR5"/>
<reference evidence="1 2" key="1">
    <citation type="submission" date="2016-10" db="EMBL/GenBank/DDBJ databases">
        <authorList>
            <person name="de Groot N.N."/>
        </authorList>
    </citation>
    <scope>NUCLEOTIDE SEQUENCE [LARGE SCALE GENOMIC DNA]</scope>
    <source>
        <strain evidence="1 2">CGMCC 1.7659</strain>
    </source>
</reference>